<sequence length="287" mass="31824">MVGMEMRVPGNAPLKAVDMPQPMLDREDLAYWDTLDYCMYLSKARGIIVNSFAELEAVVINAMARADAGTDNKECLRWLDEQPSRSVVYLCFGSRGSFTVSQLREIANGLERSGHRFLWVVKRPVEEEGTKQVHEAAKPGDDFDLASVLPKGFMERTKGRGMVVKAWAPQVEVLSRESVGVFVSHCGWNSVLEGVVAGVPMIAWPLYAEQHVNREVMVGEMKVAVAVDQREEDGFVSAEEVEKRVREVMESKEIGERSLKLKRMALAAVGESGSSTTALANLVQSWS</sequence>
<dbReference type="PROSITE" id="PS00375">
    <property type="entry name" value="UDPGT"/>
    <property type="match status" value="1"/>
</dbReference>
<dbReference type="GO" id="GO:0035251">
    <property type="term" value="F:UDP-glucosyltransferase activity"/>
    <property type="evidence" value="ECO:0007669"/>
    <property type="project" value="InterPro"/>
</dbReference>
<dbReference type="CDD" id="cd03784">
    <property type="entry name" value="GT1_Gtf-like"/>
    <property type="match status" value="1"/>
</dbReference>
<proteinExistence type="inferred from homology"/>
<evidence type="ECO:0000256" key="2">
    <source>
        <dbReference type="ARBA" id="ARBA00022676"/>
    </source>
</evidence>
<dbReference type="Pfam" id="PF00201">
    <property type="entry name" value="UDPGT"/>
    <property type="match status" value="1"/>
</dbReference>
<keyword evidence="2 4" id="KW-0328">Glycosyltransferase</keyword>
<dbReference type="PANTHER" id="PTHR48048:SF30">
    <property type="entry name" value="GLYCOSYLTRANSFERASE"/>
    <property type="match status" value="1"/>
</dbReference>
<organism evidence="5 6">
    <name type="scientific">Sphenostylis stenocarpa</name>
    <dbReference type="NCBI Taxonomy" id="92480"/>
    <lineage>
        <taxon>Eukaryota</taxon>
        <taxon>Viridiplantae</taxon>
        <taxon>Streptophyta</taxon>
        <taxon>Embryophyta</taxon>
        <taxon>Tracheophyta</taxon>
        <taxon>Spermatophyta</taxon>
        <taxon>Magnoliopsida</taxon>
        <taxon>eudicotyledons</taxon>
        <taxon>Gunneridae</taxon>
        <taxon>Pentapetalae</taxon>
        <taxon>rosids</taxon>
        <taxon>fabids</taxon>
        <taxon>Fabales</taxon>
        <taxon>Fabaceae</taxon>
        <taxon>Papilionoideae</taxon>
        <taxon>50 kb inversion clade</taxon>
        <taxon>NPAAA clade</taxon>
        <taxon>indigoferoid/millettioid clade</taxon>
        <taxon>Phaseoleae</taxon>
        <taxon>Sphenostylis</taxon>
    </lineage>
</organism>
<dbReference type="AlphaFoldDB" id="A0AA86VEX5"/>
<evidence type="ECO:0000313" key="5">
    <source>
        <dbReference type="EMBL" id="CAJ1958565.1"/>
    </source>
</evidence>
<dbReference type="Gramene" id="rna-AYBTSS11_LOCUS17808">
    <property type="protein sequence ID" value="CAJ1958565.1"/>
    <property type="gene ID" value="gene-AYBTSS11_LOCUS17808"/>
</dbReference>
<dbReference type="FunFam" id="3.40.50.2000:FF:000020">
    <property type="entry name" value="Glycosyltransferase"/>
    <property type="match status" value="1"/>
</dbReference>
<evidence type="ECO:0000256" key="4">
    <source>
        <dbReference type="RuleBase" id="RU003718"/>
    </source>
</evidence>
<evidence type="ECO:0000313" key="6">
    <source>
        <dbReference type="Proteomes" id="UP001189624"/>
    </source>
</evidence>
<dbReference type="Gene3D" id="3.40.50.2000">
    <property type="entry name" value="Glycogen Phosphorylase B"/>
    <property type="match status" value="2"/>
</dbReference>
<dbReference type="InterPro" id="IPR002213">
    <property type="entry name" value="UDP_glucos_trans"/>
</dbReference>
<evidence type="ECO:0000256" key="3">
    <source>
        <dbReference type="ARBA" id="ARBA00022679"/>
    </source>
</evidence>
<dbReference type="PANTHER" id="PTHR48048">
    <property type="entry name" value="GLYCOSYLTRANSFERASE"/>
    <property type="match status" value="1"/>
</dbReference>
<evidence type="ECO:0000256" key="1">
    <source>
        <dbReference type="ARBA" id="ARBA00009995"/>
    </source>
</evidence>
<dbReference type="SUPFAM" id="SSF53756">
    <property type="entry name" value="UDP-Glycosyltransferase/glycogen phosphorylase"/>
    <property type="match status" value="1"/>
</dbReference>
<gene>
    <name evidence="5" type="ORF">AYBTSS11_LOCUS17808</name>
</gene>
<keyword evidence="6" id="KW-1185">Reference proteome</keyword>
<dbReference type="InterPro" id="IPR035595">
    <property type="entry name" value="UDP_glycos_trans_CS"/>
</dbReference>
<dbReference type="Proteomes" id="UP001189624">
    <property type="component" value="Chromosome 5"/>
</dbReference>
<keyword evidence="3 4" id="KW-0808">Transferase</keyword>
<accession>A0AA86VEX5</accession>
<dbReference type="EMBL" id="OY731402">
    <property type="protein sequence ID" value="CAJ1958565.1"/>
    <property type="molecule type" value="Genomic_DNA"/>
</dbReference>
<comment type="similarity">
    <text evidence="1 4">Belongs to the UDP-glycosyltransferase family.</text>
</comment>
<evidence type="ECO:0008006" key="7">
    <source>
        <dbReference type="Google" id="ProtNLM"/>
    </source>
</evidence>
<dbReference type="InterPro" id="IPR050481">
    <property type="entry name" value="UDP-glycosyltransf_plant"/>
</dbReference>
<protein>
    <recommendedName>
        <fullName evidence="7">UDP-glycosyltransferases domain-containing protein</fullName>
    </recommendedName>
</protein>
<name>A0AA86VEX5_9FABA</name>
<reference evidence="5" key="1">
    <citation type="submission" date="2023-10" db="EMBL/GenBank/DDBJ databases">
        <authorList>
            <person name="Domelevo Entfellner J.-B."/>
        </authorList>
    </citation>
    <scope>NUCLEOTIDE SEQUENCE</scope>
</reference>